<gene>
    <name evidence="5" type="ORF">OKA104_LOCUS660</name>
</gene>
<dbReference type="Gene3D" id="2.10.25.10">
    <property type="entry name" value="Laminin"/>
    <property type="match status" value="1"/>
</dbReference>
<feature type="domain" description="EGF-like" evidence="3">
    <location>
        <begin position="110"/>
        <end position="155"/>
    </location>
</feature>
<dbReference type="SMART" id="SM00181">
    <property type="entry name" value="EGF"/>
    <property type="match status" value="3"/>
</dbReference>
<feature type="disulfide bond" evidence="1">
    <location>
        <begin position="233"/>
        <end position="242"/>
    </location>
</feature>
<evidence type="ECO:0000256" key="1">
    <source>
        <dbReference type="PROSITE-ProRule" id="PRU00076"/>
    </source>
</evidence>
<feature type="signal peptide" evidence="2">
    <location>
        <begin position="1"/>
        <end position="20"/>
    </location>
</feature>
<keyword evidence="1" id="KW-1015">Disulfide bond</keyword>
<dbReference type="GO" id="GO:0005576">
    <property type="term" value="C:extracellular region"/>
    <property type="evidence" value="ECO:0007669"/>
    <property type="project" value="InterPro"/>
</dbReference>
<dbReference type="PROSITE" id="PS00022">
    <property type="entry name" value="EGF_1"/>
    <property type="match status" value="3"/>
</dbReference>
<feature type="domain" description="EGF-like" evidence="3">
    <location>
        <begin position="203"/>
        <end position="243"/>
    </location>
</feature>
<name>A0A818GC31_9BILA</name>
<dbReference type="PROSITE" id="PS50940">
    <property type="entry name" value="CHIT_BIND_II"/>
    <property type="match status" value="1"/>
</dbReference>
<evidence type="ECO:0000259" key="4">
    <source>
        <dbReference type="PROSITE" id="PS50940"/>
    </source>
</evidence>
<feature type="domain" description="Chitin-binding type-2" evidence="4">
    <location>
        <begin position="246"/>
        <end position="298"/>
    </location>
</feature>
<dbReference type="PROSITE" id="PS50026">
    <property type="entry name" value="EGF_3"/>
    <property type="match status" value="3"/>
</dbReference>
<comment type="caution">
    <text evidence="5">The sequence shown here is derived from an EMBL/GenBank/DDBJ whole genome shotgun (WGS) entry which is preliminary data.</text>
</comment>
<sequence>MKSIINFFIFITIFYFPVQALNCNDNPCDLGGYFIQEKGYQCIQMNTDVLCTCPHGGYEMNQPCRVCNRVNPANNPCHISSAFIACLETNDYGKTFACLCSTPSGPVATTSNNCDLTVTTTTTSTSITPSTCSNGGYLVDGICHCPSGYGGISCEQKYDEKLCEKIICKNRGVCAIRNPNGPYESVCLCRYGISGDYCQLNGTLGFCMPNFCLNNSPCKENIIGSTRHAYCDCQPGYNGLKCQNQYFQCTSNGKFIDSFLNDQGKYFQCTQVNGFYRLEQKSCPKGLRFNKDKNICTL</sequence>
<evidence type="ECO:0000259" key="3">
    <source>
        <dbReference type="PROSITE" id="PS50026"/>
    </source>
</evidence>
<dbReference type="InterPro" id="IPR002557">
    <property type="entry name" value="Chitin-bd_dom"/>
</dbReference>
<dbReference type="GO" id="GO:0008061">
    <property type="term" value="F:chitin binding"/>
    <property type="evidence" value="ECO:0007669"/>
    <property type="project" value="InterPro"/>
</dbReference>
<feature type="disulfide bond" evidence="1">
    <location>
        <begin position="145"/>
        <end position="154"/>
    </location>
</feature>
<keyword evidence="2" id="KW-0732">Signal</keyword>
<feature type="disulfide bond" evidence="1">
    <location>
        <begin position="189"/>
        <end position="198"/>
    </location>
</feature>
<dbReference type="EMBL" id="CAJOAY010000014">
    <property type="protein sequence ID" value="CAF3486810.1"/>
    <property type="molecule type" value="Genomic_DNA"/>
</dbReference>
<accession>A0A818GC31</accession>
<comment type="caution">
    <text evidence="1">Lacks conserved residue(s) required for the propagation of feature annotation.</text>
</comment>
<evidence type="ECO:0000256" key="2">
    <source>
        <dbReference type="SAM" id="SignalP"/>
    </source>
</evidence>
<keyword evidence="1" id="KW-0245">EGF-like domain</keyword>
<dbReference type="PROSITE" id="PS01186">
    <property type="entry name" value="EGF_2"/>
    <property type="match status" value="2"/>
</dbReference>
<dbReference type="AlphaFoldDB" id="A0A818GC31"/>
<dbReference type="InterPro" id="IPR000742">
    <property type="entry name" value="EGF"/>
</dbReference>
<evidence type="ECO:0000313" key="6">
    <source>
        <dbReference type="Proteomes" id="UP000663881"/>
    </source>
</evidence>
<proteinExistence type="predicted"/>
<evidence type="ECO:0000313" key="5">
    <source>
        <dbReference type="EMBL" id="CAF3486810.1"/>
    </source>
</evidence>
<dbReference type="SUPFAM" id="SSF57196">
    <property type="entry name" value="EGF/Laminin"/>
    <property type="match status" value="1"/>
</dbReference>
<reference evidence="5" key="1">
    <citation type="submission" date="2021-02" db="EMBL/GenBank/DDBJ databases">
        <authorList>
            <person name="Nowell W R."/>
        </authorList>
    </citation>
    <scope>NUCLEOTIDE SEQUENCE</scope>
</reference>
<protein>
    <submittedName>
        <fullName evidence="5">Uncharacterized protein</fullName>
    </submittedName>
</protein>
<dbReference type="Proteomes" id="UP000663881">
    <property type="component" value="Unassembled WGS sequence"/>
</dbReference>
<organism evidence="5 6">
    <name type="scientific">Adineta steineri</name>
    <dbReference type="NCBI Taxonomy" id="433720"/>
    <lineage>
        <taxon>Eukaryota</taxon>
        <taxon>Metazoa</taxon>
        <taxon>Spiralia</taxon>
        <taxon>Gnathifera</taxon>
        <taxon>Rotifera</taxon>
        <taxon>Eurotatoria</taxon>
        <taxon>Bdelloidea</taxon>
        <taxon>Adinetida</taxon>
        <taxon>Adinetidae</taxon>
        <taxon>Adineta</taxon>
    </lineage>
</organism>
<feature type="chain" id="PRO_5032931629" evidence="2">
    <location>
        <begin position="21"/>
        <end position="298"/>
    </location>
</feature>
<feature type="domain" description="EGF-like" evidence="3">
    <location>
        <begin position="159"/>
        <end position="199"/>
    </location>
</feature>